<evidence type="ECO:0000256" key="1">
    <source>
        <dbReference type="ARBA" id="ARBA00004651"/>
    </source>
</evidence>
<evidence type="ECO:0000256" key="8">
    <source>
        <dbReference type="ARBA" id="ARBA00022989"/>
    </source>
</evidence>
<feature type="transmembrane region" description="Helical" evidence="14">
    <location>
        <begin position="85"/>
        <end position="112"/>
    </location>
</feature>
<feature type="transmembrane region" description="Helical" evidence="14">
    <location>
        <begin position="119"/>
        <end position="141"/>
    </location>
</feature>
<feature type="transmembrane region" description="Helical" evidence="14">
    <location>
        <begin position="41"/>
        <end position="65"/>
    </location>
</feature>
<dbReference type="NCBIfam" id="NF009553">
    <property type="entry name" value="PRK12997.1-5"/>
    <property type="match status" value="1"/>
</dbReference>
<dbReference type="Pfam" id="PF03611">
    <property type="entry name" value="EIIC-GAT"/>
    <property type="match status" value="1"/>
</dbReference>
<comment type="subcellular location">
    <subcellularLocation>
        <location evidence="1">Cell membrane</location>
        <topology evidence="1">Multi-pass membrane protein</topology>
    </subcellularLocation>
</comment>
<dbReference type="Proteomes" id="UP001232536">
    <property type="component" value="Unassembled WGS sequence"/>
</dbReference>
<dbReference type="EMBL" id="JAUQYP010000001">
    <property type="protein sequence ID" value="MDO8107694.1"/>
    <property type="molecule type" value="Genomic_DNA"/>
</dbReference>
<dbReference type="PANTHER" id="PTHR33843">
    <property type="entry name" value="ASCORBATE-SPECIFIC PTS SYSTEM EIIC COMPONENT"/>
    <property type="match status" value="1"/>
</dbReference>
<keyword evidence="9 14" id="KW-0472">Membrane</keyword>
<accession>A0ABT9DBK8</accession>
<organism evidence="15 16">
    <name type="scientific">Actinotalea lenta</name>
    <dbReference type="NCBI Taxonomy" id="3064654"/>
    <lineage>
        <taxon>Bacteria</taxon>
        <taxon>Bacillati</taxon>
        <taxon>Actinomycetota</taxon>
        <taxon>Actinomycetes</taxon>
        <taxon>Micrococcales</taxon>
        <taxon>Cellulomonadaceae</taxon>
        <taxon>Actinotalea</taxon>
    </lineage>
</organism>
<feature type="transmembrane region" description="Helical" evidence="14">
    <location>
        <begin position="6"/>
        <end position="29"/>
    </location>
</feature>
<evidence type="ECO:0000313" key="16">
    <source>
        <dbReference type="Proteomes" id="UP001232536"/>
    </source>
</evidence>
<evidence type="ECO:0000256" key="5">
    <source>
        <dbReference type="ARBA" id="ARBA00022597"/>
    </source>
</evidence>
<gene>
    <name evidence="15" type="ORF">Q6348_10855</name>
</gene>
<evidence type="ECO:0000256" key="3">
    <source>
        <dbReference type="ARBA" id="ARBA00022448"/>
    </source>
</evidence>
<feature type="transmembrane region" description="Helical" evidence="14">
    <location>
        <begin position="223"/>
        <end position="242"/>
    </location>
</feature>
<keyword evidence="8 14" id="KW-1133">Transmembrane helix</keyword>
<dbReference type="PANTHER" id="PTHR33843:SF4">
    <property type="entry name" value="ASCORBATE-SPECIFIC PTS SYSTEM EIIC COMPONENT"/>
    <property type="match status" value="1"/>
</dbReference>
<keyword evidence="16" id="KW-1185">Reference proteome</keyword>
<dbReference type="NCBIfam" id="NF006920">
    <property type="entry name" value="PRK09410.1-2"/>
    <property type="match status" value="1"/>
</dbReference>
<comment type="caution">
    <text evidence="15">The sequence shown here is derived from an EMBL/GenBank/DDBJ whole genome shotgun (WGS) entry which is preliminary data.</text>
</comment>
<evidence type="ECO:0000256" key="13">
    <source>
        <dbReference type="ARBA" id="ARBA00042859"/>
    </source>
</evidence>
<proteinExistence type="inferred from homology"/>
<feature type="transmembrane region" description="Helical" evidence="14">
    <location>
        <begin position="383"/>
        <end position="408"/>
    </location>
</feature>
<feature type="transmembrane region" description="Helical" evidence="14">
    <location>
        <begin position="262"/>
        <end position="284"/>
    </location>
</feature>
<keyword evidence="7 14" id="KW-0812">Transmembrane</keyword>
<feature type="transmembrane region" description="Helical" evidence="14">
    <location>
        <begin position="428"/>
        <end position="450"/>
    </location>
</feature>
<feature type="transmembrane region" description="Helical" evidence="14">
    <location>
        <begin position="351"/>
        <end position="371"/>
    </location>
</feature>
<dbReference type="RefSeq" id="WP_304601305.1">
    <property type="nucleotide sequence ID" value="NZ_JAUQYO010000001.1"/>
</dbReference>
<keyword evidence="6" id="KW-0598">Phosphotransferase system</keyword>
<evidence type="ECO:0000256" key="11">
    <source>
        <dbReference type="ARBA" id="ARBA00038218"/>
    </source>
</evidence>
<name>A0ABT9DBK8_9CELL</name>
<comment type="subunit">
    <text evidence="2">Homodimer.</text>
</comment>
<keyword evidence="4" id="KW-1003">Cell membrane</keyword>
<evidence type="ECO:0000256" key="4">
    <source>
        <dbReference type="ARBA" id="ARBA00022475"/>
    </source>
</evidence>
<evidence type="ECO:0000256" key="6">
    <source>
        <dbReference type="ARBA" id="ARBA00022683"/>
    </source>
</evidence>
<evidence type="ECO:0000256" key="9">
    <source>
        <dbReference type="ARBA" id="ARBA00023136"/>
    </source>
</evidence>
<dbReference type="InterPro" id="IPR004703">
    <property type="entry name" value="PTS_sugar-sp_permease"/>
</dbReference>
<protein>
    <recommendedName>
        <fullName evidence="12">Ascorbate-specific PTS system EIIC component</fullName>
    </recommendedName>
    <alternativeName>
        <fullName evidence="13">Ascorbate-specific permease IIC component UlaA</fullName>
    </alternativeName>
</protein>
<feature type="transmembrane region" description="Helical" evidence="14">
    <location>
        <begin position="147"/>
        <end position="167"/>
    </location>
</feature>
<evidence type="ECO:0000256" key="2">
    <source>
        <dbReference type="ARBA" id="ARBA00011738"/>
    </source>
</evidence>
<reference evidence="15 16" key="1">
    <citation type="submission" date="2023-07" db="EMBL/GenBank/DDBJ databases">
        <title>Description of novel actinomycetes strains, isolated from tidal flat sediment.</title>
        <authorList>
            <person name="Lu C."/>
        </authorList>
    </citation>
    <scope>NUCLEOTIDE SEQUENCE [LARGE SCALE GENOMIC DNA]</scope>
    <source>
        <strain evidence="15 16">SYSU T00b441</strain>
    </source>
</reference>
<evidence type="ECO:0000256" key="7">
    <source>
        <dbReference type="ARBA" id="ARBA00022692"/>
    </source>
</evidence>
<sequence>MPVLNFIVNQILSVPAYLVGLIVAIGLIAMRKSAGQVVGGALKATLGFLILGAGANVVVASLTPLGDLILKATGAQGVVPTNEAIVSIAAAQFGAQVAWVMVAGFAVSLVIARFTPLKYVFLTGHHIFFMATMLTVVLSVADMSVGMTVLVGALLLGTIMQIMPAFAQPFTRRVTGNNTLAIGHFGTLGYISAGAIGALTGKKSHSTEDLKVPEGLRFLRDSMVATALSMVLFYIVFTIWTWAKLGSAAAFDILGATDGGDFVMKGVALGLQFGIGVSIILYGVRTILAELVPAFEGISRKVVPGAVPALDCPIVFPFAPNAVLVGFIASFVGGLVSFGLLAWIFGPVFGLALILPGMVPHFFTGGAAGVYGNATGGRRGAVFGAFTNGVVITFFSAFLLKVLGSLGFQNTTFGDADFGWFGTVVGNIVKLGPVGGLIGLAVLIFVLLVAASRYQRKLVDADWVPGRTHAEWIAEQKAAEKSAAPQHSRGGEATV</sequence>
<evidence type="ECO:0000256" key="10">
    <source>
        <dbReference type="ARBA" id="ARBA00037387"/>
    </source>
</evidence>
<comment type="function">
    <text evidence="10">The phosphoenolpyruvate-dependent sugar phosphotransferase system (sugar PTS), a major carbohydrate active transport system, catalyzes the phosphorylation of incoming sugar substrates concomitantly with their translocation across the cell membrane. The enzyme II UlaABC PTS system is involved in ascorbate transport.</text>
</comment>
<evidence type="ECO:0000256" key="12">
    <source>
        <dbReference type="ARBA" id="ARBA00039702"/>
    </source>
</evidence>
<comment type="similarity">
    <text evidence="11">Belongs to the UlaA family.</text>
</comment>
<evidence type="ECO:0000313" key="15">
    <source>
        <dbReference type="EMBL" id="MDO8107694.1"/>
    </source>
</evidence>
<keyword evidence="5" id="KW-0762">Sugar transport</keyword>
<dbReference type="InterPro" id="IPR051562">
    <property type="entry name" value="Ascorbate-PTS_EIIC"/>
</dbReference>
<keyword evidence="3" id="KW-0813">Transport</keyword>
<evidence type="ECO:0000256" key="14">
    <source>
        <dbReference type="SAM" id="Phobius"/>
    </source>
</evidence>
<feature type="transmembrane region" description="Helical" evidence="14">
    <location>
        <begin position="323"/>
        <end position="345"/>
    </location>
</feature>